<dbReference type="PANTHER" id="PTHR11702">
    <property type="entry name" value="DEVELOPMENTALLY REGULATED GTP-BINDING PROTEIN-RELATED"/>
    <property type="match status" value="1"/>
</dbReference>
<dbReference type="InterPro" id="IPR006169">
    <property type="entry name" value="GTP1_OBG_dom"/>
</dbReference>
<dbReference type="InterPro" id="IPR045086">
    <property type="entry name" value="OBG_GTPase"/>
</dbReference>
<feature type="binding site" evidence="7">
    <location>
        <begin position="302"/>
        <end position="304"/>
    </location>
    <ligand>
        <name>GTP</name>
        <dbReference type="ChEBI" id="CHEBI:37565"/>
    </ligand>
</feature>
<dbReference type="Pfam" id="PF01926">
    <property type="entry name" value="MMR_HSR1"/>
    <property type="match status" value="1"/>
</dbReference>
<keyword evidence="4 7" id="KW-0378">Hydrolase</keyword>
<dbReference type="Proteomes" id="UP000228700">
    <property type="component" value="Unassembled WGS sequence"/>
</dbReference>
<dbReference type="SUPFAM" id="SSF82051">
    <property type="entry name" value="Obg GTP-binding protein N-terminal domain"/>
    <property type="match status" value="1"/>
</dbReference>
<dbReference type="InterPro" id="IPR006074">
    <property type="entry name" value="GTP1-OBG_CS"/>
</dbReference>
<feature type="domain" description="Obg" evidence="9">
    <location>
        <begin position="1"/>
        <end position="158"/>
    </location>
</feature>
<organism evidence="10 11">
    <name type="scientific">Candidatus Taylorbacteria bacterium CG10_big_fil_rev_8_21_14_0_10_41_48</name>
    <dbReference type="NCBI Taxonomy" id="1975024"/>
    <lineage>
        <taxon>Bacteria</taxon>
        <taxon>Candidatus Tayloriibacteriota</taxon>
    </lineage>
</organism>
<dbReference type="GO" id="GO:0042254">
    <property type="term" value="P:ribosome biogenesis"/>
    <property type="evidence" value="ECO:0007669"/>
    <property type="project" value="UniProtKB-UniRule"/>
</dbReference>
<dbReference type="EMBL" id="PFEQ01000014">
    <property type="protein sequence ID" value="PJE73907.1"/>
    <property type="molecule type" value="Genomic_DNA"/>
</dbReference>
<accession>A0A2M8LBA0</accession>
<evidence type="ECO:0000256" key="2">
    <source>
        <dbReference type="ARBA" id="ARBA00022490"/>
    </source>
</evidence>
<protein>
    <recommendedName>
        <fullName evidence="7">GTPase Obg</fullName>
        <ecNumber evidence="7">3.6.5.-</ecNumber>
    </recommendedName>
    <alternativeName>
        <fullName evidence="7">GTP-binding protein Obg</fullName>
    </alternativeName>
</protein>
<dbReference type="PROSITE" id="PS51883">
    <property type="entry name" value="OBG"/>
    <property type="match status" value="1"/>
</dbReference>
<sequence>MAFVDEITFHAKAGKGGDGVVRWLHEKGKEYMGPSGGNGGKGGDVYVEGVRDIGILNSYRNIKIFEAEAGGDGDKKSMDGKTGEDLILKLPVGSIVTNLDTEQSIEILKEGERVLVLKGGRYGLGNEHFKGSTNQRPEMTTDGRVGEEADFHIELRLIVDAGFAGFPNAGKSSLLNTLTNAKAKVANYQFTTLEPNLGDLYGFILADIPGLIEGASEGRGLGDKFLRHIARTKMVLHCISLENEDINLAYQTIRKELEAYSTELASKREIVVLTKTDLVDVDTLATKIAEAKKLNPDVFCVSILNDEEVKQFKDDLVKTLRSL</sequence>
<keyword evidence="6 7" id="KW-0342">GTP-binding</keyword>
<gene>
    <name evidence="7" type="primary">obg</name>
    <name evidence="10" type="ORF">COV01_03635</name>
</gene>
<keyword evidence="3 7" id="KW-0547">Nucleotide-binding</keyword>
<dbReference type="Pfam" id="PF01018">
    <property type="entry name" value="GTP1_OBG"/>
    <property type="match status" value="1"/>
</dbReference>
<dbReference type="InterPro" id="IPR006073">
    <property type="entry name" value="GTP-bd"/>
</dbReference>
<comment type="subunit">
    <text evidence="7">Monomer.</text>
</comment>
<evidence type="ECO:0000256" key="7">
    <source>
        <dbReference type="HAMAP-Rule" id="MF_01454"/>
    </source>
</evidence>
<dbReference type="InterPro" id="IPR031167">
    <property type="entry name" value="G_OBG"/>
</dbReference>
<dbReference type="SUPFAM" id="SSF52540">
    <property type="entry name" value="P-loop containing nucleoside triphosphate hydrolases"/>
    <property type="match status" value="1"/>
</dbReference>
<dbReference type="AlphaFoldDB" id="A0A2M8LBA0"/>
<comment type="subcellular location">
    <subcellularLocation>
        <location evidence="7">Cytoplasm</location>
    </subcellularLocation>
</comment>
<dbReference type="HAMAP" id="MF_01454">
    <property type="entry name" value="GTPase_Obg"/>
    <property type="match status" value="1"/>
</dbReference>
<evidence type="ECO:0000259" key="9">
    <source>
        <dbReference type="PROSITE" id="PS51883"/>
    </source>
</evidence>
<evidence type="ECO:0000256" key="1">
    <source>
        <dbReference type="ARBA" id="ARBA00007699"/>
    </source>
</evidence>
<dbReference type="NCBIfam" id="NF008956">
    <property type="entry name" value="PRK12299.1"/>
    <property type="match status" value="1"/>
</dbReference>
<evidence type="ECO:0000313" key="10">
    <source>
        <dbReference type="EMBL" id="PJE73907.1"/>
    </source>
</evidence>
<evidence type="ECO:0000256" key="6">
    <source>
        <dbReference type="ARBA" id="ARBA00023134"/>
    </source>
</evidence>
<dbReference type="CDD" id="cd01898">
    <property type="entry name" value="Obg"/>
    <property type="match status" value="1"/>
</dbReference>
<feature type="domain" description="OBG-type G" evidence="8">
    <location>
        <begin position="159"/>
        <end position="321"/>
    </location>
</feature>
<evidence type="ECO:0000256" key="5">
    <source>
        <dbReference type="ARBA" id="ARBA00022842"/>
    </source>
</evidence>
<dbReference type="NCBIfam" id="TIGR02729">
    <property type="entry name" value="Obg_CgtA"/>
    <property type="match status" value="1"/>
</dbReference>
<feature type="binding site" evidence="7">
    <location>
        <begin position="274"/>
        <end position="277"/>
    </location>
    <ligand>
        <name>GTP</name>
        <dbReference type="ChEBI" id="CHEBI:37565"/>
    </ligand>
</feature>
<dbReference type="InterPro" id="IPR014100">
    <property type="entry name" value="GTP-bd_Obg/CgtA"/>
</dbReference>
<dbReference type="InterPro" id="IPR036726">
    <property type="entry name" value="GTP1_OBG_dom_sf"/>
</dbReference>
<evidence type="ECO:0000313" key="11">
    <source>
        <dbReference type="Proteomes" id="UP000228700"/>
    </source>
</evidence>
<dbReference type="Gene3D" id="2.70.210.12">
    <property type="entry name" value="GTP1/OBG domain"/>
    <property type="match status" value="1"/>
</dbReference>
<dbReference type="PRINTS" id="PR00326">
    <property type="entry name" value="GTP1OBG"/>
</dbReference>
<dbReference type="FunFam" id="2.70.210.12:FF:000001">
    <property type="entry name" value="GTPase Obg"/>
    <property type="match status" value="1"/>
</dbReference>
<evidence type="ECO:0000256" key="4">
    <source>
        <dbReference type="ARBA" id="ARBA00022801"/>
    </source>
</evidence>
<evidence type="ECO:0000259" key="8">
    <source>
        <dbReference type="PROSITE" id="PS51710"/>
    </source>
</evidence>
<dbReference type="GO" id="GO:0003924">
    <property type="term" value="F:GTPase activity"/>
    <property type="evidence" value="ECO:0007669"/>
    <property type="project" value="UniProtKB-UniRule"/>
</dbReference>
<comment type="cofactor">
    <cofactor evidence="7">
        <name>Mg(2+)</name>
        <dbReference type="ChEBI" id="CHEBI:18420"/>
    </cofactor>
</comment>
<comment type="similarity">
    <text evidence="1 7">Belongs to the TRAFAC class OBG-HflX-like GTPase superfamily. OBG GTPase family.</text>
</comment>
<comment type="function">
    <text evidence="7">An essential GTPase which binds GTP, GDP and possibly (p)ppGpp with moderate affinity, with high nucleotide exchange rates and a fairly low GTP hydrolysis rate. Plays a role in control of the cell cycle, stress response, ribosome biogenesis and in those bacteria that undergo differentiation, in morphogenesis control.</text>
</comment>
<keyword evidence="5 7" id="KW-0460">Magnesium</keyword>
<dbReference type="PIRSF" id="PIRSF002401">
    <property type="entry name" value="GTP_bd_Obg/CgtA"/>
    <property type="match status" value="1"/>
</dbReference>
<dbReference type="GO" id="GO:0005737">
    <property type="term" value="C:cytoplasm"/>
    <property type="evidence" value="ECO:0007669"/>
    <property type="project" value="UniProtKB-SubCell"/>
</dbReference>
<comment type="caution">
    <text evidence="10">The sequence shown here is derived from an EMBL/GenBank/DDBJ whole genome shotgun (WGS) entry which is preliminary data.</text>
</comment>
<proteinExistence type="inferred from homology"/>
<feature type="binding site" evidence="7">
    <location>
        <begin position="165"/>
        <end position="172"/>
    </location>
    <ligand>
        <name>GTP</name>
        <dbReference type="ChEBI" id="CHEBI:37565"/>
    </ligand>
</feature>
<name>A0A2M8LBA0_9BACT</name>
<dbReference type="InterPro" id="IPR027417">
    <property type="entry name" value="P-loop_NTPase"/>
</dbReference>
<dbReference type="Gene3D" id="3.40.50.300">
    <property type="entry name" value="P-loop containing nucleotide triphosphate hydrolases"/>
    <property type="match status" value="1"/>
</dbReference>
<feature type="binding site" evidence="7">
    <location>
        <begin position="190"/>
        <end position="194"/>
    </location>
    <ligand>
        <name>GTP</name>
        <dbReference type="ChEBI" id="CHEBI:37565"/>
    </ligand>
</feature>
<keyword evidence="7" id="KW-0479">Metal-binding</keyword>
<keyword evidence="2 7" id="KW-0963">Cytoplasm</keyword>
<dbReference type="PROSITE" id="PS51710">
    <property type="entry name" value="G_OBG"/>
    <property type="match status" value="1"/>
</dbReference>
<dbReference type="GO" id="GO:0005525">
    <property type="term" value="F:GTP binding"/>
    <property type="evidence" value="ECO:0007669"/>
    <property type="project" value="UniProtKB-UniRule"/>
</dbReference>
<feature type="binding site" evidence="7">
    <location>
        <begin position="207"/>
        <end position="210"/>
    </location>
    <ligand>
        <name>GTP</name>
        <dbReference type="ChEBI" id="CHEBI:37565"/>
    </ligand>
</feature>
<reference evidence="11" key="1">
    <citation type="submission" date="2017-09" db="EMBL/GenBank/DDBJ databases">
        <title>Depth-based differentiation of microbial function through sediment-hosted aquifers and enrichment of novel symbionts in the deep terrestrial subsurface.</title>
        <authorList>
            <person name="Probst A.J."/>
            <person name="Ladd B."/>
            <person name="Jarett J.K."/>
            <person name="Geller-Mcgrath D.E."/>
            <person name="Sieber C.M.K."/>
            <person name="Emerson J.B."/>
            <person name="Anantharaman K."/>
            <person name="Thomas B.C."/>
            <person name="Malmstrom R."/>
            <person name="Stieglmeier M."/>
            <person name="Klingl A."/>
            <person name="Woyke T."/>
            <person name="Ryan C.M."/>
            <person name="Banfield J.F."/>
        </authorList>
    </citation>
    <scope>NUCLEOTIDE SEQUENCE [LARGE SCALE GENOMIC DNA]</scope>
</reference>
<dbReference type="PROSITE" id="PS00905">
    <property type="entry name" value="GTP1_OBG"/>
    <property type="match status" value="1"/>
</dbReference>
<dbReference type="GO" id="GO:0000287">
    <property type="term" value="F:magnesium ion binding"/>
    <property type="evidence" value="ECO:0007669"/>
    <property type="project" value="InterPro"/>
</dbReference>
<dbReference type="EC" id="3.6.5.-" evidence="7"/>
<feature type="binding site" evidence="7">
    <location>
        <position position="192"/>
    </location>
    <ligand>
        <name>Mg(2+)</name>
        <dbReference type="ChEBI" id="CHEBI:18420"/>
    </ligand>
</feature>
<dbReference type="PANTHER" id="PTHR11702:SF31">
    <property type="entry name" value="MITOCHONDRIAL RIBOSOME-ASSOCIATED GTPASE 2"/>
    <property type="match status" value="1"/>
</dbReference>
<evidence type="ECO:0000256" key="3">
    <source>
        <dbReference type="ARBA" id="ARBA00022741"/>
    </source>
</evidence>
<feature type="binding site" evidence="7">
    <location>
        <position position="172"/>
    </location>
    <ligand>
        <name>Mg(2+)</name>
        <dbReference type="ChEBI" id="CHEBI:18420"/>
    </ligand>
</feature>